<dbReference type="AlphaFoldDB" id="A0A433DJ97"/>
<evidence type="ECO:0008006" key="4">
    <source>
        <dbReference type="Google" id="ProtNLM"/>
    </source>
</evidence>
<keyword evidence="3" id="KW-1185">Reference proteome</keyword>
<comment type="caution">
    <text evidence="2">The sequence shown here is derived from an EMBL/GenBank/DDBJ whole genome shotgun (WGS) entry which is preliminary data.</text>
</comment>
<evidence type="ECO:0000313" key="3">
    <source>
        <dbReference type="Proteomes" id="UP000268093"/>
    </source>
</evidence>
<dbReference type="EMBL" id="RBNI01001068">
    <property type="protein sequence ID" value="RUP50940.1"/>
    <property type="molecule type" value="Genomic_DNA"/>
</dbReference>
<gene>
    <name evidence="2" type="ORF">BC936DRAFT_136992</name>
</gene>
<evidence type="ECO:0000313" key="2">
    <source>
        <dbReference type="EMBL" id="RUP50940.1"/>
    </source>
</evidence>
<organism evidence="2 3">
    <name type="scientific">Jimgerdemannia flammicorona</name>
    <dbReference type="NCBI Taxonomy" id="994334"/>
    <lineage>
        <taxon>Eukaryota</taxon>
        <taxon>Fungi</taxon>
        <taxon>Fungi incertae sedis</taxon>
        <taxon>Mucoromycota</taxon>
        <taxon>Mucoromycotina</taxon>
        <taxon>Endogonomycetes</taxon>
        <taxon>Endogonales</taxon>
        <taxon>Endogonaceae</taxon>
        <taxon>Jimgerdemannia</taxon>
    </lineage>
</organism>
<reference evidence="2 3" key="1">
    <citation type="journal article" date="2018" name="New Phytol.">
        <title>Phylogenomics of Endogonaceae and evolution of mycorrhizas within Mucoromycota.</title>
        <authorList>
            <person name="Chang Y."/>
            <person name="Desiro A."/>
            <person name="Na H."/>
            <person name="Sandor L."/>
            <person name="Lipzen A."/>
            <person name="Clum A."/>
            <person name="Barry K."/>
            <person name="Grigoriev I.V."/>
            <person name="Martin F.M."/>
            <person name="Stajich J.E."/>
            <person name="Smith M.E."/>
            <person name="Bonito G."/>
            <person name="Spatafora J.W."/>
        </authorList>
    </citation>
    <scope>NUCLEOTIDE SEQUENCE [LARGE SCALE GENOMIC DNA]</scope>
    <source>
        <strain evidence="2 3">GMNB39</strain>
    </source>
</reference>
<name>A0A433DJ97_9FUNG</name>
<dbReference type="Proteomes" id="UP000268093">
    <property type="component" value="Unassembled WGS sequence"/>
</dbReference>
<sequence>MIIDLGLSRSIQKAHAGDGVYRRLQYLPPEVFGRPIIYNALERILFWNSHIAVRREDVISRNSHRCNPRANGRVVRGHHTGRTRRIHGTPGSVLESMLGRKAFGTRRAQSPTGPGSVRVAATRT</sequence>
<proteinExistence type="predicted"/>
<evidence type="ECO:0000256" key="1">
    <source>
        <dbReference type="SAM" id="MobiDB-lite"/>
    </source>
</evidence>
<feature type="region of interest" description="Disordered" evidence="1">
    <location>
        <begin position="103"/>
        <end position="124"/>
    </location>
</feature>
<protein>
    <recommendedName>
        <fullName evidence="4">Protein kinase domain-containing protein</fullName>
    </recommendedName>
</protein>
<accession>A0A433DJ97</accession>